<keyword evidence="2" id="KW-1185">Reference proteome</keyword>
<comment type="caution">
    <text evidence="1">The sequence shown here is derived from an EMBL/GenBank/DDBJ whole genome shotgun (WGS) entry which is preliminary data.</text>
</comment>
<dbReference type="RefSeq" id="WP_344158123.1">
    <property type="nucleotide sequence ID" value="NZ_BAAANF010000017.1"/>
</dbReference>
<protein>
    <submittedName>
        <fullName evidence="1">Uncharacterized protein</fullName>
    </submittedName>
</protein>
<accession>A0ABN2IA00</accession>
<evidence type="ECO:0000313" key="1">
    <source>
        <dbReference type="EMBL" id="GAA1701133.1"/>
    </source>
</evidence>
<evidence type="ECO:0000313" key="2">
    <source>
        <dbReference type="Proteomes" id="UP001500280"/>
    </source>
</evidence>
<dbReference type="Proteomes" id="UP001500280">
    <property type="component" value="Unassembled WGS sequence"/>
</dbReference>
<dbReference type="EMBL" id="BAAANF010000017">
    <property type="protein sequence ID" value="GAA1701133.1"/>
    <property type="molecule type" value="Genomic_DNA"/>
</dbReference>
<reference evidence="1 2" key="1">
    <citation type="journal article" date="2019" name="Int. J. Syst. Evol. Microbiol.">
        <title>The Global Catalogue of Microorganisms (GCM) 10K type strain sequencing project: providing services to taxonomists for standard genome sequencing and annotation.</title>
        <authorList>
            <consortium name="The Broad Institute Genomics Platform"/>
            <consortium name="The Broad Institute Genome Sequencing Center for Infectious Disease"/>
            <person name="Wu L."/>
            <person name="Ma J."/>
        </authorList>
    </citation>
    <scope>NUCLEOTIDE SEQUENCE [LARGE SCALE GENOMIC DNA]</scope>
    <source>
        <strain evidence="1 2">JCM 14307</strain>
    </source>
</reference>
<gene>
    <name evidence="1" type="ORF">GCM10009745_55290</name>
</gene>
<organism evidence="1 2">
    <name type="scientific">Kribbella yunnanensis</name>
    <dbReference type="NCBI Taxonomy" id="190194"/>
    <lineage>
        <taxon>Bacteria</taxon>
        <taxon>Bacillati</taxon>
        <taxon>Actinomycetota</taxon>
        <taxon>Actinomycetes</taxon>
        <taxon>Propionibacteriales</taxon>
        <taxon>Kribbellaceae</taxon>
        <taxon>Kribbella</taxon>
    </lineage>
</organism>
<name>A0ABN2IA00_9ACTN</name>
<proteinExistence type="predicted"/>
<sequence>MPKILEYRGVSLNQRTIDMIEAAESISGLRFELTQGSYNAGGVQASAGTHDGGGAVDISLKDRKTEVLFPKSRRELVRDSARQVGFAAWIRDPSQSSRRWAWHVHAIAIGDRDLSDDARDQVTAYRNGRNGLASNGADDGPRTWVKVTWEQWEKAHPNWKEPFTAAQYENLLREMKTQDAATRQEVLRQAIWMLRFNAQTVDERAAAGKAFDDAIAAGQSLKKAMAAATAVMSPINAALAEAAKKNG</sequence>